<evidence type="ECO:0000256" key="2">
    <source>
        <dbReference type="ARBA" id="ARBA00004524"/>
    </source>
</evidence>
<keyword evidence="9 12" id="KW-0560">Oxidoreductase</keyword>
<evidence type="ECO:0000313" key="13">
    <source>
        <dbReference type="EMBL" id="CAG7733722.1"/>
    </source>
</evidence>
<dbReference type="CDD" id="cd20628">
    <property type="entry name" value="CYP4"/>
    <property type="match status" value="1"/>
</dbReference>
<evidence type="ECO:0000256" key="9">
    <source>
        <dbReference type="ARBA" id="ARBA00023002"/>
    </source>
</evidence>
<evidence type="ECO:0000256" key="5">
    <source>
        <dbReference type="ARBA" id="ARBA00022617"/>
    </source>
</evidence>
<dbReference type="InterPro" id="IPR017972">
    <property type="entry name" value="Cyt_P450_CS"/>
</dbReference>
<dbReference type="InterPro" id="IPR001128">
    <property type="entry name" value="Cyt_P450"/>
</dbReference>
<evidence type="ECO:0000256" key="10">
    <source>
        <dbReference type="ARBA" id="ARBA00023004"/>
    </source>
</evidence>
<proteinExistence type="inferred from homology"/>
<keyword evidence="12" id="KW-0503">Monooxygenase</keyword>
<dbReference type="InterPro" id="IPR050196">
    <property type="entry name" value="Cytochrome_P450_Monoox"/>
</dbReference>
<evidence type="ECO:0008006" key="15">
    <source>
        <dbReference type="Google" id="ProtNLM"/>
    </source>
</evidence>
<comment type="caution">
    <text evidence="13">The sequence shown here is derived from an EMBL/GenBank/DDBJ whole genome shotgun (WGS) entry which is preliminary data.</text>
</comment>
<evidence type="ECO:0000313" key="14">
    <source>
        <dbReference type="Proteomes" id="UP000708208"/>
    </source>
</evidence>
<dbReference type="OrthoDB" id="1470350at2759"/>
<dbReference type="GO" id="GO:0005506">
    <property type="term" value="F:iron ion binding"/>
    <property type="evidence" value="ECO:0007669"/>
    <property type="project" value="InterPro"/>
</dbReference>
<dbReference type="GO" id="GO:0020037">
    <property type="term" value="F:heme binding"/>
    <property type="evidence" value="ECO:0007669"/>
    <property type="project" value="InterPro"/>
</dbReference>
<dbReference type="Pfam" id="PF00067">
    <property type="entry name" value="p450"/>
    <property type="match status" value="1"/>
</dbReference>
<evidence type="ECO:0000256" key="12">
    <source>
        <dbReference type="RuleBase" id="RU000461"/>
    </source>
</evidence>
<comment type="subcellular location">
    <subcellularLocation>
        <location evidence="3">Endoplasmic reticulum membrane</location>
    </subcellularLocation>
    <subcellularLocation>
        <location evidence="2">Microsome membrane</location>
    </subcellularLocation>
</comment>
<name>A0A8J2K887_9HEXA</name>
<reference evidence="13" key="1">
    <citation type="submission" date="2021-06" db="EMBL/GenBank/DDBJ databases">
        <authorList>
            <person name="Hodson N. C."/>
            <person name="Mongue J. A."/>
            <person name="Jaron S. K."/>
        </authorList>
    </citation>
    <scope>NUCLEOTIDE SEQUENCE</scope>
</reference>
<gene>
    <name evidence="13" type="ORF">AFUS01_LOCUS22148</name>
</gene>
<dbReference type="GO" id="GO:0004497">
    <property type="term" value="F:monooxygenase activity"/>
    <property type="evidence" value="ECO:0007669"/>
    <property type="project" value="UniProtKB-KW"/>
</dbReference>
<dbReference type="EMBL" id="CAJVCH010254352">
    <property type="protein sequence ID" value="CAG7733722.1"/>
    <property type="molecule type" value="Genomic_DNA"/>
</dbReference>
<dbReference type="PANTHER" id="PTHR24291">
    <property type="entry name" value="CYTOCHROME P450 FAMILY 4"/>
    <property type="match status" value="1"/>
</dbReference>
<keyword evidence="6 12" id="KW-0479">Metal-binding</keyword>
<accession>A0A8J2K887</accession>
<organism evidence="13 14">
    <name type="scientific">Allacma fusca</name>
    <dbReference type="NCBI Taxonomy" id="39272"/>
    <lineage>
        <taxon>Eukaryota</taxon>
        <taxon>Metazoa</taxon>
        <taxon>Ecdysozoa</taxon>
        <taxon>Arthropoda</taxon>
        <taxon>Hexapoda</taxon>
        <taxon>Collembola</taxon>
        <taxon>Symphypleona</taxon>
        <taxon>Sminthuridae</taxon>
        <taxon>Allacma</taxon>
    </lineage>
</organism>
<protein>
    <recommendedName>
        <fullName evidence="15">Cytochrome P450</fullName>
    </recommendedName>
</protein>
<keyword evidence="8" id="KW-0492">Microsome</keyword>
<comment type="similarity">
    <text evidence="4 12">Belongs to the cytochrome P450 family.</text>
</comment>
<evidence type="ECO:0000256" key="1">
    <source>
        <dbReference type="ARBA" id="ARBA00001971"/>
    </source>
</evidence>
<dbReference type="AlphaFoldDB" id="A0A8J2K887"/>
<dbReference type="PROSITE" id="PS00086">
    <property type="entry name" value="CYTOCHROME_P450"/>
    <property type="match status" value="1"/>
</dbReference>
<sequence>MPGAKCHPIFGHALQVINPDVTLTTLIDWRNKYGSRLKLILGYSAYLLFLTHPEDIEKVVNSHALIEKGSNYDFILPWLGYGLLIQGREKWFNRRRLLTPAFHFKILESFQQVFDEQSAILVRIMKEKLEAMEAIEIHSLFSLCALDIISETAMGKKLNCQRESTPYVEAVLRQSQFIYKRWVTPWLQNDFIWSISPIGRRGKANLKLLHDFTENVIRERKQKYAWAKAEKSVENQPDDNDNMESIYFSKKQRFAFLDLLINIQESSDNELTDANIREETDTFMFEGHDTTAAGFTWSMYLLAKNPEHQALVHKELDEIFGSDTHRSITTKDLPKMKYLDLCIKEALRLYPSVPMFSRKVKEEFRLDSQTMVPPGVDIAMSPWLTHRDPNIYPEPDKFLPSRHTPENSSGRHPYAYIPFSAGLRNCIGQRHDMIFCREINVALVGSNCGLEKAKMAC</sequence>
<keyword evidence="10 12" id="KW-0408">Iron</keyword>
<evidence type="ECO:0000256" key="7">
    <source>
        <dbReference type="ARBA" id="ARBA00022824"/>
    </source>
</evidence>
<dbReference type="GO" id="GO:0005789">
    <property type="term" value="C:endoplasmic reticulum membrane"/>
    <property type="evidence" value="ECO:0007669"/>
    <property type="project" value="UniProtKB-SubCell"/>
</dbReference>
<dbReference type="Proteomes" id="UP000708208">
    <property type="component" value="Unassembled WGS sequence"/>
</dbReference>
<keyword evidence="14" id="KW-1185">Reference proteome</keyword>
<keyword evidence="7" id="KW-0256">Endoplasmic reticulum</keyword>
<evidence type="ECO:0000256" key="11">
    <source>
        <dbReference type="ARBA" id="ARBA00023136"/>
    </source>
</evidence>
<evidence type="ECO:0000256" key="6">
    <source>
        <dbReference type="ARBA" id="ARBA00022723"/>
    </source>
</evidence>
<evidence type="ECO:0000256" key="8">
    <source>
        <dbReference type="ARBA" id="ARBA00022848"/>
    </source>
</evidence>
<comment type="cofactor">
    <cofactor evidence="1">
        <name>heme</name>
        <dbReference type="ChEBI" id="CHEBI:30413"/>
    </cofactor>
</comment>
<dbReference type="GO" id="GO:0016705">
    <property type="term" value="F:oxidoreductase activity, acting on paired donors, with incorporation or reduction of molecular oxygen"/>
    <property type="evidence" value="ECO:0007669"/>
    <property type="project" value="InterPro"/>
</dbReference>
<evidence type="ECO:0000256" key="4">
    <source>
        <dbReference type="ARBA" id="ARBA00010617"/>
    </source>
</evidence>
<keyword evidence="11" id="KW-0472">Membrane</keyword>
<dbReference type="PANTHER" id="PTHR24291:SF189">
    <property type="entry name" value="CYTOCHROME P450 4C3-RELATED"/>
    <property type="match status" value="1"/>
</dbReference>
<keyword evidence="5 12" id="KW-0349">Heme</keyword>
<evidence type="ECO:0000256" key="3">
    <source>
        <dbReference type="ARBA" id="ARBA00004586"/>
    </source>
</evidence>